<dbReference type="InterPro" id="IPR007658">
    <property type="entry name" value="DUF594"/>
</dbReference>
<dbReference type="InParanoid" id="A0A059CEP1"/>
<name>A0A059CEP1_EUCGR</name>
<protein>
    <submittedName>
        <fullName evidence="1">Uncharacterized protein</fullName>
    </submittedName>
</protein>
<dbReference type="PANTHER" id="PTHR31325">
    <property type="entry name" value="OS01G0798800 PROTEIN-RELATED"/>
    <property type="match status" value="1"/>
</dbReference>
<reference evidence="1" key="1">
    <citation type="submission" date="2013-07" db="EMBL/GenBank/DDBJ databases">
        <title>The genome of Eucalyptus grandis.</title>
        <authorList>
            <person name="Schmutz J."/>
            <person name="Hayes R."/>
            <person name="Myburg A."/>
            <person name="Tuskan G."/>
            <person name="Grattapaglia D."/>
            <person name="Rokhsar D.S."/>
        </authorList>
    </citation>
    <scope>NUCLEOTIDE SEQUENCE</scope>
    <source>
        <tissue evidence="1">Leaf extractions</tissue>
    </source>
</reference>
<dbReference type="Pfam" id="PF04578">
    <property type="entry name" value="DUF594"/>
    <property type="match status" value="1"/>
</dbReference>
<dbReference type="AlphaFoldDB" id="A0A059CEP1"/>
<evidence type="ECO:0000313" key="1">
    <source>
        <dbReference type="EMBL" id="KCW76390.1"/>
    </source>
</evidence>
<dbReference type="OMA" id="RWMIMSK"/>
<sequence>MLYLLIKQPTMMFNVAGLGKIRFRDTGTEAKFFKRREQRPAKGAEPIHVKADQSKSVLFDGCISAKELSNLKLVKWKIMSRVWVQLTCYAAIHCRAEAQAQIPSKGGAHDFCLALDGNGEQLQINEGHARAKLIVSG</sequence>
<dbReference type="EMBL" id="KK198756">
    <property type="protein sequence ID" value="KCW76390.1"/>
    <property type="molecule type" value="Genomic_DNA"/>
</dbReference>
<dbReference type="Gramene" id="KCW76390">
    <property type="protein sequence ID" value="KCW76390"/>
    <property type="gene ID" value="EUGRSUZ_D00771"/>
</dbReference>
<proteinExistence type="predicted"/>
<gene>
    <name evidence="1" type="ORF">EUGRSUZ_D00771</name>
</gene>
<organism evidence="1">
    <name type="scientific">Eucalyptus grandis</name>
    <name type="common">Flooded gum</name>
    <dbReference type="NCBI Taxonomy" id="71139"/>
    <lineage>
        <taxon>Eukaryota</taxon>
        <taxon>Viridiplantae</taxon>
        <taxon>Streptophyta</taxon>
        <taxon>Embryophyta</taxon>
        <taxon>Tracheophyta</taxon>
        <taxon>Spermatophyta</taxon>
        <taxon>Magnoliopsida</taxon>
        <taxon>eudicotyledons</taxon>
        <taxon>Gunneridae</taxon>
        <taxon>Pentapetalae</taxon>
        <taxon>rosids</taxon>
        <taxon>malvids</taxon>
        <taxon>Myrtales</taxon>
        <taxon>Myrtaceae</taxon>
        <taxon>Myrtoideae</taxon>
        <taxon>Eucalypteae</taxon>
        <taxon>Eucalyptus</taxon>
    </lineage>
</organism>
<accession>A0A059CEP1</accession>